<comment type="caution">
    <text evidence="1">The sequence shown here is derived from an EMBL/GenBank/DDBJ whole genome shotgun (WGS) entry which is preliminary data.</text>
</comment>
<name>A0ACB7EJ10_NIBAL</name>
<evidence type="ECO:0000313" key="2">
    <source>
        <dbReference type="Proteomes" id="UP000805704"/>
    </source>
</evidence>
<protein>
    <submittedName>
        <fullName evidence="1">Ubiquitin conjugation factor E4 A</fullName>
    </submittedName>
</protein>
<accession>A0ACB7EJ10</accession>
<evidence type="ECO:0000313" key="1">
    <source>
        <dbReference type="EMBL" id="KAG8002034.1"/>
    </source>
</evidence>
<proteinExistence type="predicted"/>
<keyword evidence="2" id="KW-1185">Reference proteome</keyword>
<gene>
    <name evidence="1" type="primary">UBE4A.2</name>
    <name evidence="1" type="ORF">GBF38_012362</name>
</gene>
<dbReference type="EMBL" id="CM024794">
    <property type="protein sequence ID" value="KAG8002034.1"/>
    <property type="molecule type" value="Genomic_DNA"/>
</dbReference>
<sequence length="378" mass="42844">MAADLDGQDWLDMDNIEQALFNRLLLLEPGNQLIYMTSCSAVNLSADRDAGEKSAIPYLFACYQRAKEEVTKVPEKLLSFAVRCKNLTVSNTRTVLLTSEIYVNQNVYEQLLDLLLEAFSGAQPEEVVEFVEEVIAGILADQEVRTFEEVIVPVFDIFQGRIKDLDLCQPLLYSYLDVLLYFSHHKDIAKVLVEHIQPKDPANGLQYQKSLLGAVLSISCLLKTPGVVEGHGYFLNPSRSSAQETKVQEANIHQFMGQFQEKLHQILKNLLQRSGLDKETCLIPVPPQQLMESAQSYSLLTENLILTQLALHLGFHRLHEQMVKMNQSLHRLQVTWQEAQRTGNPMSEQLLEQFERLMIIYLSTKAATTTARHAAMLP</sequence>
<dbReference type="Proteomes" id="UP000805704">
    <property type="component" value="Chromosome 6"/>
</dbReference>
<organism evidence="1 2">
    <name type="scientific">Nibea albiflora</name>
    <name type="common">Yellow drum</name>
    <name type="synonym">Corvina albiflora</name>
    <dbReference type="NCBI Taxonomy" id="240163"/>
    <lineage>
        <taxon>Eukaryota</taxon>
        <taxon>Metazoa</taxon>
        <taxon>Chordata</taxon>
        <taxon>Craniata</taxon>
        <taxon>Vertebrata</taxon>
        <taxon>Euteleostomi</taxon>
        <taxon>Actinopterygii</taxon>
        <taxon>Neopterygii</taxon>
        <taxon>Teleostei</taxon>
        <taxon>Neoteleostei</taxon>
        <taxon>Acanthomorphata</taxon>
        <taxon>Eupercaria</taxon>
        <taxon>Sciaenidae</taxon>
        <taxon>Nibea</taxon>
    </lineage>
</organism>
<reference evidence="1" key="1">
    <citation type="submission" date="2020-04" db="EMBL/GenBank/DDBJ databases">
        <title>A chromosome-scale assembly and high-density genetic map of the yellow drum (Nibea albiflora) genome.</title>
        <authorList>
            <person name="Xu D."/>
            <person name="Zhang W."/>
            <person name="Chen R."/>
            <person name="Tan P."/>
            <person name="Wang L."/>
            <person name="Song H."/>
            <person name="Tian L."/>
            <person name="Zhu Q."/>
            <person name="Wang B."/>
        </authorList>
    </citation>
    <scope>NUCLEOTIDE SEQUENCE</scope>
    <source>
        <strain evidence="1">ZJHYS-2018</strain>
    </source>
</reference>